<name>A0A8S5VK64_9CAUD</name>
<reference evidence="1" key="1">
    <citation type="journal article" date="2021" name="Proc. Natl. Acad. Sci. U.S.A.">
        <title>A Catalog of Tens of Thousands of Viruses from Human Metagenomes Reveals Hidden Associations with Chronic Diseases.</title>
        <authorList>
            <person name="Tisza M.J."/>
            <person name="Buck C.B."/>
        </authorList>
    </citation>
    <scope>NUCLEOTIDE SEQUENCE</scope>
    <source>
        <strain evidence="1">CtfgE36</strain>
    </source>
</reference>
<evidence type="ECO:0000313" key="1">
    <source>
        <dbReference type="EMBL" id="DAG89138.1"/>
    </source>
</evidence>
<sequence>MHKNVRERFTIRFLGRFRRPCLGGSCGRMITDTVETSLIM</sequence>
<organism evidence="1">
    <name type="scientific">Ackermannviridae sp</name>
    <dbReference type="NCBI Taxonomy" id="2831612"/>
    <lineage>
        <taxon>Viruses</taxon>
        <taxon>Duplodnaviria</taxon>
        <taxon>Heunggongvirae</taxon>
        <taxon>Uroviricota</taxon>
        <taxon>Caudoviricetes</taxon>
        <taxon>Pantevenvirales</taxon>
        <taxon>Ackermannviridae</taxon>
    </lineage>
</organism>
<dbReference type="EMBL" id="BK035253">
    <property type="protein sequence ID" value="DAG89138.1"/>
    <property type="molecule type" value="Genomic_DNA"/>
</dbReference>
<proteinExistence type="predicted"/>
<accession>A0A8S5VK64</accession>
<protein>
    <submittedName>
        <fullName evidence="1">Uncharacterized protein</fullName>
    </submittedName>
</protein>